<feature type="region of interest" description="Disordered" evidence="4">
    <location>
        <begin position="478"/>
        <end position="515"/>
    </location>
</feature>
<dbReference type="VEuPathDB" id="VectorBase:ADAR2_003244"/>
<evidence type="ECO:0000256" key="3">
    <source>
        <dbReference type="RuleBase" id="RU000411"/>
    </source>
</evidence>
<evidence type="ECO:0000313" key="7">
    <source>
        <dbReference type="EnsemblMetazoa" id="ADAC100514-PB"/>
    </source>
</evidence>
<dbReference type="SMART" id="SM00093">
    <property type="entry name" value="SERPIN"/>
    <property type="match status" value="1"/>
</dbReference>
<dbReference type="Proteomes" id="UP000000673">
    <property type="component" value="Unassembled WGS sequence"/>
</dbReference>
<evidence type="ECO:0000313" key="8">
    <source>
        <dbReference type="Proteomes" id="UP000000673"/>
    </source>
</evidence>
<dbReference type="Pfam" id="PF00079">
    <property type="entry name" value="Serpin"/>
    <property type="match status" value="2"/>
</dbReference>
<dbReference type="AlphaFoldDB" id="A0A675B3V0"/>
<comment type="similarity">
    <text evidence="3">Belongs to the serpin family.</text>
</comment>
<evidence type="ECO:0000256" key="5">
    <source>
        <dbReference type="SAM" id="SignalP"/>
    </source>
</evidence>
<evidence type="ECO:0000256" key="2">
    <source>
        <dbReference type="ARBA" id="ARBA00022900"/>
    </source>
</evidence>
<proteinExistence type="inferred from homology"/>
<keyword evidence="8" id="KW-1185">Reference proteome</keyword>
<reference evidence="7" key="2">
    <citation type="submission" date="2020-03" db="UniProtKB">
        <authorList>
            <consortium name="EnsemblMetazoa"/>
        </authorList>
    </citation>
    <scope>IDENTIFICATION</scope>
</reference>
<name>A0A675B3V0_ANODA</name>
<dbReference type="EnsemblMetazoa" id="ADAC100514-RB">
    <property type="protein sequence ID" value="ADAC100514-PB"/>
    <property type="gene ID" value="ADAC100514"/>
</dbReference>
<dbReference type="GO" id="GO:0004867">
    <property type="term" value="F:serine-type endopeptidase inhibitor activity"/>
    <property type="evidence" value="ECO:0007669"/>
    <property type="project" value="UniProtKB-KW"/>
</dbReference>
<feature type="domain" description="Serpin" evidence="6">
    <location>
        <begin position="70"/>
        <end position="621"/>
    </location>
</feature>
<dbReference type="InterPro" id="IPR000215">
    <property type="entry name" value="Serpin_fam"/>
</dbReference>
<reference evidence="8" key="1">
    <citation type="journal article" date="2010" name="BMC Genomics">
        <title>Combination of measures distinguishes pre-miRNAs from other stem-loops in the genome of the newly sequenced Anopheles darlingi.</title>
        <authorList>
            <person name="Mendes N.D."/>
            <person name="Freitas A.T."/>
            <person name="Vasconcelos A.T."/>
            <person name="Sagot M.F."/>
        </authorList>
    </citation>
    <scope>NUCLEOTIDE SEQUENCE</scope>
</reference>
<dbReference type="PANTHER" id="PTHR11461:SF342">
    <property type="entry name" value="SERINE PROTEASE INHIBITOR 28DC"/>
    <property type="match status" value="1"/>
</dbReference>
<dbReference type="FunFam" id="2.30.39.10:FF:000035">
    <property type="entry name" value="Serine protease inhibitor (serpin) 16"/>
    <property type="match status" value="1"/>
</dbReference>
<keyword evidence="2" id="KW-0722">Serine protease inhibitor</keyword>
<keyword evidence="5" id="KW-0732">Signal</keyword>
<dbReference type="VEuPathDB" id="VectorBase:ADAC100514"/>
<dbReference type="GO" id="GO:0045861">
    <property type="term" value="P:negative regulation of proteolysis"/>
    <property type="evidence" value="ECO:0007669"/>
    <property type="project" value="UniProtKB-ARBA"/>
</dbReference>
<evidence type="ECO:0000259" key="6">
    <source>
        <dbReference type="SMART" id="SM00093"/>
    </source>
</evidence>
<dbReference type="SUPFAM" id="SSF56574">
    <property type="entry name" value="Serpins"/>
    <property type="match status" value="2"/>
</dbReference>
<accession>A0A675B3V0</accession>
<feature type="signal peptide" evidence="5">
    <location>
        <begin position="1"/>
        <end position="25"/>
    </location>
</feature>
<sequence>MCTIRSAGAGAAGVLLLVAVSLVLSATPTAGQLKQNHGFNQQQQSPAEPAPQRYSEKVLLVSDSVTNLAQRIARAISSQKSKTEIFSPVSIAGAMSLLLLGSAGQTQKELLRVMGLEQTGISFKDIHMGFGRLFEDLVSNEASLEPLVHWRRNDKCNRVDEEEDEDDDYPPPPGSSANELPAGSKQHLITLANGLFVQNGYNLSRWYRQASMKLYQSEVQSLNFAEDTAGSTSYINRWVSEKTHDKIPKILSSQLAPATTLVLASALYFRALWHKTFIEGATKPREFYPDGREHPPIMVDMMGHGGCFPYYESPELDARIVGVPYKRGLTTMYVIMPNDSNRAKVLALMAKLNSGNLNNLIDNMTMKTAIILFPKMHISNMLDLKRVLQMLGTRSLFSSSYSNLTGMVTELWNGDEFTNRYQEDLQFAAPEPRPTVNIPPYIMHPTPSMEGAIVFPRIQPNDTSDDELMLMTTDSVPATDVPAETTTTTTTSPERGGRGKRGVSYKVPSSKQTQQVPLRSKDFILNKRIIKENGPVGKKGLRRRTKRNTASTPDQLLYVSNAVHQVDLEINEKGTEGGAATIITLNRSGTSVVFRADAPFVLLIRNDRTRMPLFYGAVFDPTS</sequence>
<dbReference type="InterPro" id="IPR036186">
    <property type="entry name" value="Serpin_sf"/>
</dbReference>
<feature type="compositionally biased region" description="Acidic residues" evidence="4">
    <location>
        <begin position="160"/>
        <end position="169"/>
    </location>
</feature>
<feature type="region of interest" description="Disordered" evidence="4">
    <location>
        <begin position="158"/>
        <end position="181"/>
    </location>
</feature>
<dbReference type="InterPro" id="IPR042178">
    <property type="entry name" value="Serpin_sf_1"/>
</dbReference>
<dbReference type="InterPro" id="IPR042185">
    <property type="entry name" value="Serpin_sf_2"/>
</dbReference>
<feature type="chain" id="PRO_5043445008" description="Serpin domain-containing protein" evidence="5">
    <location>
        <begin position="26"/>
        <end position="623"/>
    </location>
</feature>
<protein>
    <recommendedName>
        <fullName evidence="6">Serpin domain-containing protein</fullName>
    </recommendedName>
</protein>
<dbReference type="PANTHER" id="PTHR11461">
    <property type="entry name" value="SERINE PROTEASE INHIBITOR, SERPIN"/>
    <property type="match status" value="1"/>
</dbReference>
<dbReference type="CDD" id="cd19597">
    <property type="entry name" value="serpin28D-like_insects"/>
    <property type="match status" value="1"/>
</dbReference>
<dbReference type="Gene3D" id="3.30.497.10">
    <property type="entry name" value="Antithrombin, subunit I, domain 2"/>
    <property type="match status" value="3"/>
</dbReference>
<dbReference type="InterPro" id="IPR023796">
    <property type="entry name" value="Serpin_dom"/>
</dbReference>
<keyword evidence="1" id="KW-0646">Protease inhibitor</keyword>
<evidence type="ECO:0000256" key="1">
    <source>
        <dbReference type="ARBA" id="ARBA00022690"/>
    </source>
</evidence>
<dbReference type="Gene3D" id="2.30.39.10">
    <property type="entry name" value="Alpha-1-antitrypsin, domain 1"/>
    <property type="match status" value="1"/>
</dbReference>
<organism evidence="7 8">
    <name type="scientific">Anopheles darlingi</name>
    <name type="common">Mosquito</name>
    <dbReference type="NCBI Taxonomy" id="43151"/>
    <lineage>
        <taxon>Eukaryota</taxon>
        <taxon>Metazoa</taxon>
        <taxon>Ecdysozoa</taxon>
        <taxon>Arthropoda</taxon>
        <taxon>Hexapoda</taxon>
        <taxon>Insecta</taxon>
        <taxon>Pterygota</taxon>
        <taxon>Neoptera</taxon>
        <taxon>Endopterygota</taxon>
        <taxon>Diptera</taxon>
        <taxon>Nematocera</taxon>
        <taxon>Culicoidea</taxon>
        <taxon>Culicidae</taxon>
        <taxon>Anophelinae</taxon>
        <taxon>Anopheles</taxon>
    </lineage>
</organism>
<evidence type="ECO:0000256" key="4">
    <source>
        <dbReference type="SAM" id="MobiDB-lite"/>
    </source>
</evidence>
<dbReference type="GO" id="GO:0005615">
    <property type="term" value="C:extracellular space"/>
    <property type="evidence" value="ECO:0007669"/>
    <property type="project" value="InterPro"/>
</dbReference>